<dbReference type="Proteomes" id="UP000288805">
    <property type="component" value="Unassembled WGS sequence"/>
</dbReference>
<reference evidence="1 2" key="1">
    <citation type="journal article" date="2018" name="PLoS Genet.">
        <title>Population sequencing reveals clonal diversity and ancestral inbreeding in the grapevine cultivar Chardonnay.</title>
        <authorList>
            <person name="Roach M.J."/>
            <person name="Johnson D.L."/>
            <person name="Bohlmann J."/>
            <person name="van Vuuren H.J."/>
            <person name="Jones S.J."/>
            <person name="Pretorius I.S."/>
            <person name="Schmidt S.A."/>
            <person name="Borneman A.R."/>
        </authorList>
    </citation>
    <scope>NUCLEOTIDE SEQUENCE [LARGE SCALE GENOMIC DNA]</scope>
    <source>
        <strain evidence="2">cv. Chardonnay</strain>
        <tissue evidence="1">Leaf</tissue>
    </source>
</reference>
<organism evidence="1 2">
    <name type="scientific">Vitis vinifera</name>
    <name type="common">Grape</name>
    <dbReference type="NCBI Taxonomy" id="29760"/>
    <lineage>
        <taxon>Eukaryota</taxon>
        <taxon>Viridiplantae</taxon>
        <taxon>Streptophyta</taxon>
        <taxon>Embryophyta</taxon>
        <taxon>Tracheophyta</taxon>
        <taxon>Spermatophyta</taxon>
        <taxon>Magnoliopsida</taxon>
        <taxon>eudicotyledons</taxon>
        <taxon>Gunneridae</taxon>
        <taxon>Pentapetalae</taxon>
        <taxon>rosids</taxon>
        <taxon>Vitales</taxon>
        <taxon>Vitaceae</taxon>
        <taxon>Viteae</taxon>
        <taxon>Vitis</taxon>
    </lineage>
</organism>
<evidence type="ECO:0000313" key="1">
    <source>
        <dbReference type="EMBL" id="RVW72695.1"/>
    </source>
</evidence>
<comment type="caution">
    <text evidence="1">The sequence shown here is derived from an EMBL/GenBank/DDBJ whole genome shotgun (WGS) entry which is preliminary data.</text>
</comment>
<sequence length="88" mass="10242">MPIFLVGVLLEVLLKDKCFTLRDAVKALLPELFVEKTLIDEEIPRIELEEESRALQTMKATREMRKMLRKNSVKMWSVAAHLMMLKPS</sequence>
<proteinExistence type="predicted"/>
<dbReference type="EMBL" id="QGNW01000408">
    <property type="protein sequence ID" value="RVW72695.1"/>
    <property type="molecule type" value="Genomic_DNA"/>
</dbReference>
<dbReference type="AlphaFoldDB" id="A0A438GKG7"/>
<gene>
    <name evidence="1" type="ORF">CK203_056751</name>
</gene>
<protein>
    <submittedName>
        <fullName evidence="1">Uncharacterized protein</fullName>
    </submittedName>
</protein>
<accession>A0A438GKG7</accession>
<evidence type="ECO:0000313" key="2">
    <source>
        <dbReference type="Proteomes" id="UP000288805"/>
    </source>
</evidence>
<name>A0A438GKG7_VITVI</name>